<dbReference type="eggNOG" id="ENOG502SCIP">
    <property type="taxonomic scope" value="Eukaryota"/>
</dbReference>
<dbReference type="EMBL" id="KB445584">
    <property type="protein sequence ID" value="EMD86644.1"/>
    <property type="molecule type" value="Genomic_DNA"/>
</dbReference>
<keyword evidence="3" id="KW-1185">Reference proteome</keyword>
<evidence type="ECO:0000313" key="3">
    <source>
        <dbReference type="Proteomes" id="UP000016936"/>
    </source>
</evidence>
<evidence type="ECO:0008006" key="4">
    <source>
        <dbReference type="Google" id="ProtNLM"/>
    </source>
</evidence>
<reference evidence="3" key="2">
    <citation type="journal article" date="2013" name="PLoS Genet.">
        <title>Comparative genome structure, secondary metabolite, and effector coding capacity across Cochliobolus pathogens.</title>
        <authorList>
            <person name="Condon B.J."/>
            <person name="Leng Y."/>
            <person name="Wu D."/>
            <person name="Bushley K.E."/>
            <person name="Ohm R.A."/>
            <person name="Otillar R."/>
            <person name="Martin J."/>
            <person name="Schackwitz W."/>
            <person name="Grimwood J."/>
            <person name="MohdZainudin N."/>
            <person name="Xue C."/>
            <person name="Wang R."/>
            <person name="Manning V.A."/>
            <person name="Dhillon B."/>
            <person name="Tu Z.J."/>
            <person name="Steffenson B.J."/>
            <person name="Salamov A."/>
            <person name="Sun H."/>
            <person name="Lowry S."/>
            <person name="LaButti K."/>
            <person name="Han J."/>
            <person name="Copeland A."/>
            <person name="Lindquist E."/>
            <person name="Barry K."/>
            <person name="Schmutz J."/>
            <person name="Baker S.E."/>
            <person name="Ciuffetti L.M."/>
            <person name="Grigoriev I.V."/>
            <person name="Zhong S."/>
            <person name="Turgeon B.G."/>
        </authorList>
    </citation>
    <scope>NUCLEOTIDE SEQUENCE [LARGE SCALE GENOMIC DNA]</scope>
    <source>
        <strain evidence="3">C5 / ATCC 48332 / race O</strain>
    </source>
</reference>
<feature type="region of interest" description="Disordered" evidence="1">
    <location>
        <begin position="445"/>
        <end position="513"/>
    </location>
</feature>
<dbReference type="AlphaFoldDB" id="M2TJI3"/>
<gene>
    <name evidence="2" type="ORF">COCHEDRAFT_1185753</name>
</gene>
<accession>M2TJI3</accession>
<dbReference type="HOGENOM" id="CLU_031560_5_0_1"/>
<dbReference type="STRING" id="701091.M2TJI3"/>
<dbReference type="OrthoDB" id="3856898at2759"/>
<protein>
    <recommendedName>
        <fullName evidence="4">Gag-like protein</fullName>
    </recommendedName>
</protein>
<organism evidence="2 3">
    <name type="scientific">Cochliobolus heterostrophus (strain C5 / ATCC 48332 / race O)</name>
    <name type="common">Southern corn leaf blight fungus</name>
    <name type="synonym">Bipolaris maydis</name>
    <dbReference type="NCBI Taxonomy" id="701091"/>
    <lineage>
        <taxon>Eukaryota</taxon>
        <taxon>Fungi</taxon>
        <taxon>Dikarya</taxon>
        <taxon>Ascomycota</taxon>
        <taxon>Pezizomycotina</taxon>
        <taxon>Dothideomycetes</taxon>
        <taxon>Pleosporomycetidae</taxon>
        <taxon>Pleosporales</taxon>
        <taxon>Pleosporineae</taxon>
        <taxon>Pleosporaceae</taxon>
        <taxon>Bipolaris</taxon>
    </lineage>
</organism>
<dbReference type="Proteomes" id="UP000016936">
    <property type="component" value="Unassembled WGS sequence"/>
</dbReference>
<feature type="compositionally biased region" description="Low complexity" evidence="1">
    <location>
        <begin position="451"/>
        <end position="469"/>
    </location>
</feature>
<dbReference type="OMA" id="CKATITC"/>
<evidence type="ECO:0000256" key="1">
    <source>
        <dbReference type="SAM" id="MobiDB-lite"/>
    </source>
</evidence>
<feature type="compositionally biased region" description="Polar residues" evidence="1">
    <location>
        <begin position="478"/>
        <end position="496"/>
    </location>
</feature>
<proteinExistence type="predicted"/>
<evidence type="ECO:0000313" key="2">
    <source>
        <dbReference type="EMBL" id="EMD86644.1"/>
    </source>
</evidence>
<name>M2TJI3_COCH5</name>
<reference evidence="2 3" key="1">
    <citation type="journal article" date="2012" name="PLoS Pathog.">
        <title>Diverse lifestyles and strategies of plant pathogenesis encoded in the genomes of eighteen Dothideomycetes fungi.</title>
        <authorList>
            <person name="Ohm R.A."/>
            <person name="Feau N."/>
            <person name="Henrissat B."/>
            <person name="Schoch C.L."/>
            <person name="Horwitz B.A."/>
            <person name="Barry K.W."/>
            <person name="Condon B.J."/>
            <person name="Copeland A.C."/>
            <person name="Dhillon B."/>
            <person name="Glaser F."/>
            <person name="Hesse C.N."/>
            <person name="Kosti I."/>
            <person name="LaButti K."/>
            <person name="Lindquist E.A."/>
            <person name="Lucas S."/>
            <person name="Salamov A.A."/>
            <person name="Bradshaw R.E."/>
            <person name="Ciuffetti L."/>
            <person name="Hamelin R.C."/>
            <person name="Kema G.H.J."/>
            <person name="Lawrence C."/>
            <person name="Scott J.A."/>
            <person name="Spatafora J.W."/>
            <person name="Turgeon B.G."/>
            <person name="de Wit P.J.G.M."/>
            <person name="Zhong S."/>
            <person name="Goodwin S.B."/>
            <person name="Grigoriev I.V."/>
        </authorList>
    </citation>
    <scope>NUCLEOTIDE SEQUENCE [LARGE SCALE GENOMIC DNA]</scope>
    <source>
        <strain evidence="3">C5 / ATCC 48332 / race O</strain>
    </source>
</reference>
<sequence>MATPWPRRATWPTPLREHATSLGTFLHDVLEAIEPNGSQTVPADLAGDVIRGALTLVLKTQHTPDLDTVRDALAVAQTEAKTNAEQTAQALDQIKGELKNTVDIVQLVAANMQQNASTVEETRAAAKEATQVGKATLEMVREIKNKAPQQQRTNGPTSYAAAAARGLPLAGTYNTQSRIAPTVQTQREVIVNIRDPLTMQALRAMNPRNLKAHVERAIEQSANENIVDVKIVSSNQLKSGDLSVKAATSTEVEALRQFEDYWAARIGHGASIQIPTYGVLAHGIRTSTMNMDRFEDNRSQILQDNRPFIPQAEIRHIGRLTRDATAKTASTITIEFTRPEDANKIIDEGLVWQCERYERQCRCKAATACGFCAQEHDIRDCPAKSDRTIARKCTLCRGEHEAWSRQCPTRKDEMAKAKMAYDTRPQYHFVPEMRGRNVQPEIPTTILRSRSSQNTAPTQPTQPTRSRSQAQRGRFQNLCAQKRTNTGTAIDTTDQENALPAGMSSQRPQKTIMPSRRALEAISANVRLTQSNTQHMEIDCETEA</sequence>